<protein>
    <submittedName>
        <fullName evidence="2">Uncharacterized protein</fullName>
    </submittedName>
</protein>
<feature type="compositionally biased region" description="Acidic residues" evidence="1">
    <location>
        <begin position="124"/>
        <end position="152"/>
    </location>
</feature>
<gene>
    <name evidence="2" type="ORF">BJ875DRAFT_460041</name>
</gene>
<dbReference type="Proteomes" id="UP000824998">
    <property type="component" value="Unassembled WGS sequence"/>
</dbReference>
<dbReference type="OrthoDB" id="5389296at2759"/>
<accession>A0A9P8C6B6</accession>
<evidence type="ECO:0000313" key="3">
    <source>
        <dbReference type="Proteomes" id="UP000824998"/>
    </source>
</evidence>
<dbReference type="EMBL" id="MU251443">
    <property type="protein sequence ID" value="KAG9235062.1"/>
    <property type="molecule type" value="Genomic_DNA"/>
</dbReference>
<sequence>MPPPVTPSPHRFVIKPPLQSARKTPLTQEHKPPRPRLAPPPPSSTPCAPPLSAPQFNATPRFHLPSTPKPKAPRRPPSSTQQDVGPTPKAAPRYLTPAVKQEWDLAEDGINSSFSSQEVNLSIEGDENDQGGEDDEEEGYWSADLDEEEIDKDEYSSETRSPKRRRLSSSPLSTDPIDYRPTIHSSPRLSSPPQQPRPAPLAASRFKASLLPTTPHKETSNPPPTFRKPPTFRPSSPPSNSQIKDPLPEHFSPHGKGRKYIPGGLAAELQGWLFNIESSVSAASHQSSANADSWAVKVVVDEVSGSGRGGMTMVRGRQIHSQDNGGNVVETLGEMRIILAGEGQGAGLQRGARTKRGKVVGIKGPMWEVVLEGWKWGVGVDWKVL</sequence>
<dbReference type="AlphaFoldDB" id="A0A9P8C6B6"/>
<evidence type="ECO:0000313" key="2">
    <source>
        <dbReference type="EMBL" id="KAG9235062.1"/>
    </source>
</evidence>
<reference evidence="2" key="1">
    <citation type="journal article" date="2021" name="IMA Fungus">
        <title>Genomic characterization of three marine fungi, including Emericellopsis atlantica sp. nov. with signatures of a generalist lifestyle and marine biomass degradation.</title>
        <authorList>
            <person name="Hagestad O.C."/>
            <person name="Hou L."/>
            <person name="Andersen J.H."/>
            <person name="Hansen E.H."/>
            <person name="Altermark B."/>
            <person name="Li C."/>
            <person name="Kuhnert E."/>
            <person name="Cox R.J."/>
            <person name="Crous P.W."/>
            <person name="Spatafora J.W."/>
            <person name="Lail K."/>
            <person name="Amirebrahimi M."/>
            <person name="Lipzen A."/>
            <person name="Pangilinan J."/>
            <person name="Andreopoulos W."/>
            <person name="Hayes R.D."/>
            <person name="Ng V."/>
            <person name="Grigoriev I.V."/>
            <person name="Jackson S.A."/>
            <person name="Sutton T.D.S."/>
            <person name="Dobson A.D.W."/>
            <person name="Rama T."/>
        </authorList>
    </citation>
    <scope>NUCLEOTIDE SEQUENCE</scope>
    <source>
        <strain evidence="2">TRa018bII</strain>
    </source>
</reference>
<feature type="region of interest" description="Disordered" evidence="1">
    <location>
        <begin position="1"/>
        <end position="259"/>
    </location>
</feature>
<feature type="compositionally biased region" description="Pro residues" evidence="1">
    <location>
        <begin position="221"/>
        <end position="237"/>
    </location>
</feature>
<evidence type="ECO:0000256" key="1">
    <source>
        <dbReference type="SAM" id="MobiDB-lite"/>
    </source>
</evidence>
<comment type="caution">
    <text evidence="2">The sequence shown here is derived from an EMBL/GenBank/DDBJ whole genome shotgun (WGS) entry which is preliminary data.</text>
</comment>
<proteinExistence type="predicted"/>
<dbReference type="PRINTS" id="PR01217">
    <property type="entry name" value="PRICHEXTENSN"/>
</dbReference>
<name>A0A9P8C6B6_9HELO</name>
<keyword evidence="3" id="KW-1185">Reference proteome</keyword>
<feature type="compositionally biased region" description="Pro residues" evidence="1">
    <location>
        <begin position="35"/>
        <end position="52"/>
    </location>
</feature>
<feature type="compositionally biased region" description="Polar residues" evidence="1">
    <location>
        <begin position="110"/>
        <end position="120"/>
    </location>
</feature>
<organism evidence="2 3">
    <name type="scientific">Amylocarpus encephaloides</name>
    <dbReference type="NCBI Taxonomy" id="45428"/>
    <lineage>
        <taxon>Eukaryota</taxon>
        <taxon>Fungi</taxon>
        <taxon>Dikarya</taxon>
        <taxon>Ascomycota</taxon>
        <taxon>Pezizomycotina</taxon>
        <taxon>Leotiomycetes</taxon>
        <taxon>Helotiales</taxon>
        <taxon>Helotiales incertae sedis</taxon>
        <taxon>Amylocarpus</taxon>
    </lineage>
</organism>